<dbReference type="SUPFAM" id="SSF82171">
    <property type="entry name" value="DPP6 N-terminal domain-like"/>
    <property type="match status" value="1"/>
</dbReference>
<protein>
    <submittedName>
        <fullName evidence="2 4">Uncharacterized protein</fullName>
    </submittedName>
</protein>
<dbReference type="STRING" id="6279.A0A5S6PEK6"/>
<dbReference type="OrthoDB" id="774873at2759"/>
<keyword evidence="3" id="KW-1185">Reference proteome</keyword>
<feature type="compositionally biased region" description="Low complexity" evidence="1">
    <location>
        <begin position="439"/>
        <end position="484"/>
    </location>
</feature>
<dbReference type="AlphaFoldDB" id="A0A4E9FQI5"/>
<dbReference type="WBParaSite" id="Bm17827.1">
    <property type="protein sequence ID" value="Bm17827.1"/>
    <property type="gene ID" value="WBGene00268969"/>
</dbReference>
<dbReference type="EMBL" id="CAAKNF010000195">
    <property type="protein sequence ID" value="VIO99378.1"/>
    <property type="molecule type" value="Genomic_DNA"/>
</dbReference>
<name>A0A4E9FQI5_BRUMA</name>
<dbReference type="CTD" id="66059021"/>
<dbReference type="Proteomes" id="UP000006672">
    <property type="component" value="Unassembled WGS sequence"/>
</dbReference>
<feature type="compositionally biased region" description="Polar residues" evidence="1">
    <location>
        <begin position="485"/>
        <end position="502"/>
    </location>
</feature>
<feature type="compositionally biased region" description="Polar residues" evidence="1">
    <location>
        <begin position="391"/>
        <end position="405"/>
    </location>
</feature>
<evidence type="ECO:0000313" key="2">
    <source>
        <dbReference type="EMBL" id="VIO99378.1"/>
    </source>
</evidence>
<organism evidence="2">
    <name type="scientific">Brugia malayi</name>
    <name type="common">Filarial nematode worm</name>
    <dbReference type="NCBI Taxonomy" id="6279"/>
    <lineage>
        <taxon>Eukaryota</taxon>
        <taxon>Metazoa</taxon>
        <taxon>Ecdysozoa</taxon>
        <taxon>Nematoda</taxon>
        <taxon>Chromadorea</taxon>
        <taxon>Rhabditida</taxon>
        <taxon>Spirurina</taxon>
        <taxon>Spiruromorpha</taxon>
        <taxon>Filarioidea</taxon>
        <taxon>Onchocercidae</taxon>
        <taxon>Brugia</taxon>
    </lineage>
</organism>
<evidence type="ECO:0000313" key="3">
    <source>
        <dbReference type="Proteomes" id="UP000006672"/>
    </source>
</evidence>
<reference evidence="3" key="1">
    <citation type="journal article" date="2007" name="Science">
        <title>Draft genome of the filarial nematode parasite Brugia malayi.</title>
        <authorList>
            <person name="Ghedin E."/>
            <person name="Wang S."/>
            <person name="Spiro D."/>
            <person name="Caler E."/>
            <person name="Zhao Q."/>
            <person name="Crabtree J."/>
            <person name="Allen J.E."/>
            <person name="Delcher A.L."/>
            <person name="Guiliano D.B."/>
            <person name="Miranda-Saavedra D."/>
            <person name="Angiuoli S.V."/>
            <person name="Creasy T."/>
            <person name="Amedeo P."/>
            <person name="Haas B."/>
            <person name="El-Sayed N.M."/>
            <person name="Wortman J.R."/>
            <person name="Feldblyum T."/>
            <person name="Tallon L."/>
            <person name="Schatz M."/>
            <person name="Shumway M."/>
            <person name="Koo H."/>
            <person name="Salzberg S.L."/>
            <person name="Schobel S."/>
            <person name="Pertea M."/>
            <person name="Pop M."/>
            <person name="White O."/>
            <person name="Barton G.J."/>
            <person name="Carlow C.K."/>
            <person name="Crawford M.J."/>
            <person name="Daub J."/>
            <person name="Dimmic M.W."/>
            <person name="Estes C.F."/>
            <person name="Foster J.M."/>
            <person name="Ganatra M."/>
            <person name="Gregory W.F."/>
            <person name="Johnson N.M."/>
            <person name="Jin J."/>
            <person name="Komuniecki R."/>
            <person name="Korf I."/>
            <person name="Kumar S."/>
            <person name="Laney S."/>
            <person name="Li B.W."/>
            <person name="Li W."/>
            <person name="Lindblom T.H."/>
            <person name="Lustigman S."/>
            <person name="Ma D."/>
            <person name="Maina C.V."/>
            <person name="Martin D.M."/>
            <person name="McCarter J.P."/>
            <person name="McReynolds L."/>
            <person name="Mitreva M."/>
            <person name="Nutman T.B."/>
            <person name="Parkinson J."/>
            <person name="Peregrin-Alvarez J.M."/>
            <person name="Poole C."/>
            <person name="Ren Q."/>
            <person name="Saunders L."/>
            <person name="Sluder A.E."/>
            <person name="Smith K."/>
            <person name="Stanke M."/>
            <person name="Unnasch T.R."/>
            <person name="Ware J."/>
            <person name="Wei A.D."/>
            <person name="Weil G."/>
            <person name="Williams D.J."/>
            <person name="Zhang Y."/>
            <person name="Williams S.A."/>
            <person name="Fraser-Liggett C."/>
            <person name="Slatko B."/>
            <person name="Blaxter M.L."/>
            <person name="Scott A.L."/>
        </authorList>
    </citation>
    <scope>NUCLEOTIDE SEQUENCE</scope>
    <source>
        <strain evidence="3">FR3</strain>
    </source>
</reference>
<feature type="region of interest" description="Disordered" evidence="1">
    <location>
        <begin position="430"/>
        <end position="502"/>
    </location>
</feature>
<proteinExistence type="predicted"/>
<reference evidence="2" key="2">
    <citation type="submission" date="2019-04" db="EMBL/GenBank/DDBJ databases">
        <authorList>
            <person name="Howe K."/>
            <person name="Paulini M."/>
            <person name="Williams G."/>
        </authorList>
    </citation>
    <scope>NUCLEOTIDE SEQUENCE [LARGE SCALE GENOMIC DNA]</scope>
    <source>
        <strain evidence="2">FR3</strain>
    </source>
</reference>
<dbReference type="GeneID" id="66059021"/>
<accession>A0A4E9FQI5</accession>
<reference evidence="4" key="3">
    <citation type="submission" date="2019-12" db="UniProtKB">
        <authorList>
            <consortium name="WormBaseParasite"/>
        </authorList>
    </citation>
    <scope>IDENTIFICATION</scope>
</reference>
<evidence type="ECO:0000313" key="4">
    <source>
        <dbReference type="WBParaSite" id="Bm17827.1"/>
    </source>
</evidence>
<dbReference type="KEGG" id="bmy:BM_BM17827"/>
<feature type="region of interest" description="Disordered" evidence="1">
    <location>
        <begin position="382"/>
        <end position="405"/>
    </location>
</feature>
<sequence>MREKVNTTTDEMMQCRSFIDLNILNCASGSKIETDYDMNEMKDLRSFTGVSTAYRTMAVSPDAKKLLFKKTNKQLYLYDTDDENQCDNYTITGIDFKHSEDTIFDIAFLDMETICLILQNREGNLYITKGAINFALKLIVICTTITFTQIVCKKHYTTTVIYDETGPVLISYPLSLQSKIRNDSPKIWLLHLSNFYSRKGIRTIIIEPSIKDKKALFCDPFIYQNCVYLFNRFESTILSVAITGKNRGRTQILNTNPDYRFQKPNNKYANRCLFLLRNIILVYCHQRLDKPNEEPQLWILELRTMTWHRLHLILNHHHPIGLVNFQKSAKEELAYLHGECGRSKCVEKVHLYQLSTTQDSIIMSYEPSNNICRRSLIDRKSNKSSKRSVSTVEVHQYTSSTSSNSTVHFNSTAIAEHIAPSLRYIRKCNRDKAKKNSHPKSSPSSSSSSTTTATTTTTTAKLIQSSQQTQLLSSSSSLSALSPSVKTTVPASKQQNSNQYGE</sequence>
<evidence type="ECO:0000256" key="1">
    <source>
        <dbReference type="SAM" id="MobiDB-lite"/>
    </source>
</evidence>
<dbReference type="RefSeq" id="XP_042938393.1">
    <property type="nucleotide sequence ID" value="XM_043082459.1"/>
</dbReference>
<gene>
    <name evidence="2 4" type="primary">Bm17827</name>
    <name evidence="2" type="ORF">BM_BM17827</name>
</gene>
<accession>A0A5S6PEK6</accession>